<dbReference type="GO" id="GO:0003677">
    <property type="term" value="F:DNA binding"/>
    <property type="evidence" value="ECO:0007669"/>
    <property type="project" value="UniProtKB-UniRule"/>
</dbReference>
<reference evidence="4 5" key="1">
    <citation type="submission" date="2015-01" db="EMBL/GenBank/DDBJ databases">
        <title>Vibrio sp. C1 JCM 19231 whole genome shotgun sequence.</title>
        <authorList>
            <person name="Sawabe T."/>
            <person name="Meirelles P."/>
            <person name="Feng G."/>
            <person name="Sayaka M."/>
            <person name="Hattori M."/>
            <person name="Ohkuma M."/>
        </authorList>
    </citation>
    <scope>NUCLEOTIDE SEQUENCE [LARGE SCALE GENOMIC DNA]</scope>
    <source>
        <strain evidence="5">JCM 19231</strain>
    </source>
</reference>
<reference evidence="4 5" key="2">
    <citation type="submission" date="2015-01" db="EMBL/GenBank/DDBJ databases">
        <authorList>
            <consortium name="NBRP consortium"/>
            <person name="Sawabe T."/>
            <person name="Meirelles P."/>
            <person name="Feng G."/>
            <person name="Sayaka M."/>
            <person name="Hattori M."/>
            <person name="Ohkuma M."/>
        </authorList>
    </citation>
    <scope>NUCLEOTIDE SEQUENCE [LARGE SCALE GENOMIC DNA]</scope>
    <source>
        <strain evidence="5">JCM 19231</strain>
    </source>
</reference>
<feature type="domain" description="OmpR/PhoB-type" evidence="3">
    <location>
        <begin position="6"/>
        <end position="75"/>
    </location>
</feature>
<evidence type="ECO:0000256" key="1">
    <source>
        <dbReference type="ARBA" id="ARBA00023125"/>
    </source>
</evidence>
<dbReference type="AlphaFoldDB" id="A0A0B8P2B7"/>
<evidence type="ECO:0000256" key="2">
    <source>
        <dbReference type="PROSITE-ProRule" id="PRU01091"/>
    </source>
</evidence>
<dbReference type="EMBL" id="BBRZ01000054">
    <property type="protein sequence ID" value="GAM57433.1"/>
    <property type="molecule type" value="Genomic_DNA"/>
</dbReference>
<name>A0A0B8P2B7_9VIBR</name>
<evidence type="ECO:0000313" key="5">
    <source>
        <dbReference type="Proteomes" id="UP000031671"/>
    </source>
</evidence>
<dbReference type="GO" id="GO:0006355">
    <property type="term" value="P:regulation of DNA-templated transcription"/>
    <property type="evidence" value="ECO:0007669"/>
    <property type="project" value="InterPro"/>
</dbReference>
<evidence type="ECO:0000259" key="3">
    <source>
        <dbReference type="PROSITE" id="PS51755"/>
    </source>
</evidence>
<dbReference type="GO" id="GO:0000160">
    <property type="term" value="P:phosphorelay signal transduction system"/>
    <property type="evidence" value="ECO:0007669"/>
    <property type="project" value="InterPro"/>
</dbReference>
<evidence type="ECO:0000313" key="4">
    <source>
        <dbReference type="EMBL" id="GAM57433.1"/>
    </source>
</evidence>
<dbReference type="InterPro" id="IPR036388">
    <property type="entry name" value="WH-like_DNA-bd_sf"/>
</dbReference>
<dbReference type="Gene3D" id="1.10.10.10">
    <property type="entry name" value="Winged helix-like DNA-binding domain superfamily/Winged helix DNA-binding domain"/>
    <property type="match status" value="1"/>
</dbReference>
<accession>A0A0B8P2B7</accession>
<feature type="DNA-binding region" description="OmpR/PhoB-type" evidence="2">
    <location>
        <begin position="6"/>
        <end position="75"/>
    </location>
</feature>
<dbReference type="InterPro" id="IPR001867">
    <property type="entry name" value="OmpR/PhoB-type_DNA-bd"/>
</dbReference>
<gene>
    <name evidence="4" type="ORF">JCM19231_1144</name>
</gene>
<dbReference type="Proteomes" id="UP000031671">
    <property type="component" value="Unassembled WGS sequence"/>
</dbReference>
<dbReference type="Pfam" id="PF00486">
    <property type="entry name" value="Trans_reg_C"/>
    <property type="match status" value="1"/>
</dbReference>
<dbReference type="InterPro" id="IPR016032">
    <property type="entry name" value="Sig_transdc_resp-reg_C-effctor"/>
</dbReference>
<dbReference type="SUPFAM" id="SSF46894">
    <property type="entry name" value="C-terminal effector domain of the bipartite response regulators"/>
    <property type="match status" value="1"/>
</dbReference>
<proteinExistence type="predicted"/>
<organism evidence="4 5">
    <name type="scientific">Vibrio ishigakensis</name>
    <dbReference type="NCBI Taxonomy" id="1481914"/>
    <lineage>
        <taxon>Bacteria</taxon>
        <taxon>Pseudomonadati</taxon>
        <taxon>Pseudomonadota</taxon>
        <taxon>Gammaproteobacteria</taxon>
        <taxon>Vibrionales</taxon>
        <taxon>Vibrionaceae</taxon>
        <taxon>Vibrio</taxon>
    </lineage>
</organism>
<comment type="caution">
    <text evidence="4">The sequence shown here is derived from an EMBL/GenBank/DDBJ whole genome shotgun (WGS) entry which is preliminary data.</text>
</comment>
<protein>
    <submittedName>
        <fullName evidence="4">Transcriptional activator toxR</fullName>
    </submittedName>
</protein>
<sequence length="75" mass="8716">MSKIGIKYILAQKYIFDPNNNSLVDQTLDDAIIRLGSNESRILTLLSEHPNEVVTRDQLHEFVWRDQGFQVMIQV</sequence>
<dbReference type="PROSITE" id="PS51755">
    <property type="entry name" value="OMPR_PHOB"/>
    <property type="match status" value="1"/>
</dbReference>
<keyword evidence="1 2" id="KW-0238">DNA-binding</keyword>
<keyword evidence="5" id="KW-1185">Reference proteome</keyword>